<reference evidence="1" key="1">
    <citation type="submission" date="2020-10" db="EMBL/GenBank/DDBJ databases">
        <authorList>
            <person name="Gilroy R."/>
        </authorList>
    </citation>
    <scope>NUCLEOTIDE SEQUENCE</scope>
    <source>
        <strain evidence="1">ChiSjej5B23-6657</strain>
    </source>
</reference>
<dbReference type="Gene3D" id="3.30.70.120">
    <property type="match status" value="1"/>
</dbReference>
<dbReference type="GO" id="GO:0030234">
    <property type="term" value="F:enzyme regulator activity"/>
    <property type="evidence" value="ECO:0007669"/>
    <property type="project" value="InterPro"/>
</dbReference>
<dbReference type="InterPro" id="IPR015867">
    <property type="entry name" value="N-reg_PII/ATP_PRibTrfase_C"/>
</dbReference>
<dbReference type="InterPro" id="IPR002187">
    <property type="entry name" value="N-reg_PII"/>
</dbReference>
<dbReference type="EMBL" id="DVHM01000036">
    <property type="protein sequence ID" value="HIR70072.1"/>
    <property type="molecule type" value="Genomic_DNA"/>
</dbReference>
<evidence type="ECO:0000313" key="2">
    <source>
        <dbReference type="Proteomes" id="UP000823912"/>
    </source>
</evidence>
<dbReference type="PROSITE" id="PS51343">
    <property type="entry name" value="PII_GLNB_DOM"/>
    <property type="match status" value="1"/>
</dbReference>
<sequence length="221" mass="23961">MNYVISIVNPKEMKKLVEISRKLEITMGVVFLGHGTAVQSMLDLLGIESNEKRVAVMIVSPEKTRELIREEKRQMFIGVPGHGIVVSVPIKSIGGGKTVAYLNQDQQSAKYVPELNYSYELILAIANEGRTDMVMNAARSAGATGGTVLHGKGTGSEEEAKFYKVSIAQEKEVIMIVARAEQKAAIMQAILRKAGPDSEAGTIVFSLPVSEVAGFGMFDEE</sequence>
<proteinExistence type="predicted"/>
<name>A0A9D1E815_9FIRM</name>
<evidence type="ECO:0000313" key="1">
    <source>
        <dbReference type="EMBL" id="HIR70072.1"/>
    </source>
</evidence>
<dbReference type="InterPro" id="IPR011322">
    <property type="entry name" value="N-reg_PII-like_a/b"/>
</dbReference>
<dbReference type="GO" id="GO:0006808">
    <property type="term" value="P:regulation of nitrogen utilization"/>
    <property type="evidence" value="ECO:0007669"/>
    <property type="project" value="InterPro"/>
</dbReference>
<protein>
    <submittedName>
        <fullName evidence="1">P-II family nitrogen regulator</fullName>
    </submittedName>
</protein>
<dbReference type="Proteomes" id="UP000823912">
    <property type="component" value="Unassembled WGS sequence"/>
</dbReference>
<dbReference type="SMART" id="SM00938">
    <property type="entry name" value="P-II"/>
    <property type="match status" value="1"/>
</dbReference>
<reference evidence="1" key="2">
    <citation type="journal article" date="2021" name="PeerJ">
        <title>Extensive microbial diversity within the chicken gut microbiome revealed by metagenomics and culture.</title>
        <authorList>
            <person name="Gilroy R."/>
            <person name="Ravi A."/>
            <person name="Getino M."/>
            <person name="Pursley I."/>
            <person name="Horton D.L."/>
            <person name="Alikhan N.F."/>
            <person name="Baker D."/>
            <person name="Gharbi K."/>
            <person name="Hall N."/>
            <person name="Watson M."/>
            <person name="Adriaenssens E.M."/>
            <person name="Foster-Nyarko E."/>
            <person name="Jarju S."/>
            <person name="Secka A."/>
            <person name="Antonio M."/>
            <person name="Oren A."/>
            <person name="Chaudhuri R.R."/>
            <person name="La Ragione R."/>
            <person name="Hildebrand F."/>
            <person name="Pallen M.J."/>
        </authorList>
    </citation>
    <scope>NUCLEOTIDE SEQUENCE</scope>
    <source>
        <strain evidence="1">ChiSjej5B23-6657</strain>
    </source>
</reference>
<dbReference type="SUPFAM" id="SSF54913">
    <property type="entry name" value="GlnB-like"/>
    <property type="match status" value="2"/>
</dbReference>
<organism evidence="1 2">
    <name type="scientific">Candidatus Pullilachnospira gallistercoris</name>
    <dbReference type="NCBI Taxonomy" id="2840911"/>
    <lineage>
        <taxon>Bacteria</taxon>
        <taxon>Bacillati</taxon>
        <taxon>Bacillota</taxon>
        <taxon>Clostridia</taxon>
        <taxon>Lachnospirales</taxon>
        <taxon>Lachnospiraceae</taxon>
        <taxon>Lachnospiraceae incertae sedis</taxon>
        <taxon>Candidatus Pullilachnospira</taxon>
    </lineage>
</organism>
<dbReference type="Pfam" id="PF00543">
    <property type="entry name" value="P-II"/>
    <property type="match status" value="1"/>
</dbReference>
<comment type="caution">
    <text evidence="1">The sequence shown here is derived from an EMBL/GenBank/DDBJ whole genome shotgun (WGS) entry which is preliminary data.</text>
</comment>
<accession>A0A9D1E815</accession>
<gene>
    <name evidence="1" type="ORF">IAA55_02185</name>
</gene>
<dbReference type="AlphaFoldDB" id="A0A9D1E815"/>